<proteinExistence type="inferred from homology"/>
<keyword evidence="11" id="KW-1185">Reference proteome</keyword>
<evidence type="ECO:0000313" key="11">
    <source>
        <dbReference type="Proteomes" id="UP000662818"/>
    </source>
</evidence>
<evidence type="ECO:0000256" key="3">
    <source>
        <dbReference type="ARBA" id="ARBA00023082"/>
    </source>
</evidence>
<evidence type="ECO:0000313" key="10">
    <source>
        <dbReference type="EMBL" id="QSR24238.1"/>
    </source>
</evidence>
<dbReference type="Proteomes" id="UP000662818">
    <property type="component" value="Chromosome"/>
</dbReference>
<keyword evidence="5" id="KW-0804">Transcription</keyword>
<dbReference type="InterPro" id="IPR013325">
    <property type="entry name" value="RNA_pol_sigma_r2"/>
</dbReference>
<evidence type="ECO:0000256" key="4">
    <source>
        <dbReference type="ARBA" id="ARBA00023125"/>
    </source>
</evidence>
<feature type="domain" description="RNA polymerase sigma-70 region 2" evidence="8">
    <location>
        <begin position="32"/>
        <end position="98"/>
    </location>
</feature>
<dbReference type="PANTHER" id="PTHR43133">
    <property type="entry name" value="RNA POLYMERASE ECF-TYPE SIGMA FACTO"/>
    <property type="match status" value="1"/>
</dbReference>
<dbReference type="InterPro" id="IPR013324">
    <property type="entry name" value="RNA_pol_sigma_r3/r4-like"/>
</dbReference>
<keyword evidence="7" id="KW-1133">Transmembrane helix</keyword>
<dbReference type="NCBIfam" id="TIGR02937">
    <property type="entry name" value="sigma70-ECF"/>
    <property type="match status" value="1"/>
</dbReference>
<comment type="similarity">
    <text evidence="1">Belongs to the sigma-70 factor family. ECF subfamily.</text>
</comment>
<gene>
    <name evidence="10" type="ORF">CFH99_01190</name>
</gene>
<dbReference type="InterPro" id="IPR041916">
    <property type="entry name" value="Anti_sigma_zinc_sf"/>
</dbReference>
<evidence type="ECO:0000259" key="9">
    <source>
        <dbReference type="Pfam" id="PF13490"/>
    </source>
</evidence>
<dbReference type="Pfam" id="PF13490">
    <property type="entry name" value="zf-HC2"/>
    <property type="match status" value="1"/>
</dbReference>
<dbReference type="Gene3D" id="1.10.10.10">
    <property type="entry name" value="Winged helix-like DNA-binding domain superfamily/Winged helix DNA-binding domain"/>
    <property type="match status" value="1"/>
</dbReference>
<dbReference type="InterPro" id="IPR007627">
    <property type="entry name" value="RNA_pol_sigma70_r2"/>
</dbReference>
<reference evidence="10 11" key="1">
    <citation type="submission" date="2017-06" db="EMBL/GenBank/DDBJ databases">
        <title>Complete Genome Sequence of the Soil Carbazole-Degrading Bacterium Nocardioides aromaticivorans IC177.</title>
        <authorList>
            <person name="Vejarano F."/>
            <person name="Suzuki-Minakuchi C."/>
            <person name="Ohtsubo Y."/>
            <person name="Tsuda M."/>
            <person name="Okada K."/>
            <person name="Nojiri H."/>
        </authorList>
    </citation>
    <scope>NUCLEOTIDE SEQUENCE [LARGE SCALE GENOMIC DNA]</scope>
    <source>
        <strain evidence="10 11">IC177</strain>
    </source>
</reference>
<name>A0ABX7PEI3_9ACTN</name>
<evidence type="ECO:0000259" key="8">
    <source>
        <dbReference type="Pfam" id="PF04542"/>
    </source>
</evidence>
<keyword evidence="7" id="KW-0472">Membrane</keyword>
<dbReference type="InterPro" id="IPR027383">
    <property type="entry name" value="Znf_put"/>
</dbReference>
<keyword evidence="2" id="KW-0805">Transcription regulation</keyword>
<evidence type="ECO:0000256" key="2">
    <source>
        <dbReference type="ARBA" id="ARBA00023015"/>
    </source>
</evidence>
<dbReference type="InterPro" id="IPR039425">
    <property type="entry name" value="RNA_pol_sigma-70-like"/>
</dbReference>
<accession>A0ABX7PEI3</accession>
<dbReference type="Gene3D" id="1.10.1740.10">
    <property type="match status" value="1"/>
</dbReference>
<feature type="transmembrane region" description="Helical" evidence="7">
    <location>
        <begin position="283"/>
        <end position="305"/>
    </location>
</feature>
<protein>
    <recommendedName>
        <fullName evidence="12">Sigma-70 family RNA polymerase sigma factor</fullName>
    </recommendedName>
</protein>
<dbReference type="Gene3D" id="1.10.10.1320">
    <property type="entry name" value="Anti-sigma factor, zinc-finger domain"/>
    <property type="match status" value="1"/>
</dbReference>
<dbReference type="SUPFAM" id="SSF88659">
    <property type="entry name" value="Sigma3 and sigma4 domains of RNA polymerase sigma factors"/>
    <property type="match status" value="1"/>
</dbReference>
<dbReference type="PANTHER" id="PTHR43133:SF8">
    <property type="entry name" value="RNA POLYMERASE SIGMA FACTOR HI_1459-RELATED"/>
    <property type="match status" value="1"/>
</dbReference>
<feature type="region of interest" description="Disordered" evidence="6">
    <location>
        <begin position="309"/>
        <end position="419"/>
    </location>
</feature>
<keyword evidence="7" id="KW-0812">Transmembrane</keyword>
<feature type="compositionally biased region" description="Low complexity" evidence="6">
    <location>
        <begin position="344"/>
        <end position="370"/>
    </location>
</feature>
<organism evidence="10 11">
    <name type="scientific">Nocardioides aromaticivorans</name>
    <dbReference type="NCBI Taxonomy" id="200618"/>
    <lineage>
        <taxon>Bacteria</taxon>
        <taxon>Bacillati</taxon>
        <taxon>Actinomycetota</taxon>
        <taxon>Actinomycetes</taxon>
        <taxon>Propionibacteriales</taxon>
        <taxon>Nocardioidaceae</taxon>
        <taxon>Nocardioides</taxon>
    </lineage>
</organism>
<evidence type="ECO:0000256" key="6">
    <source>
        <dbReference type="SAM" id="MobiDB-lite"/>
    </source>
</evidence>
<dbReference type="SUPFAM" id="SSF88946">
    <property type="entry name" value="Sigma2 domain of RNA polymerase sigma factors"/>
    <property type="match status" value="1"/>
</dbReference>
<evidence type="ECO:0008006" key="12">
    <source>
        <dbReference type="Google" id="ProtNLM"/>
    </source>
</evidence>
<evidence type="ECO:0000256" key="7">
    <source>
        <dbReference type="SAM" id="Phobius"/>
    </source>
</evidence>
<sequence length="505" mass="52203">MTEMLESTATTLADEALLDSVRAGDTAAWAELFRRHHEAAMRMARGIDPSNADDLVSEAFTRVYVAARNGAGVRSAFRAYLFQTIRNLAVNRFQRDRRLMWVDEVPAQVADQPANDIDDRMSSEMLAAAFRSLPARWQAVLWHTAVEGDDHRAVGQILGIKPNAVAALSFRAREGLRRAYIDAHVAAGDEAECKDVRRLVPGHVLGKLTAGDQQRLDDHLVGCAACTAVVGEVAFVNGRPGAALLPALVGPVLAVGYVAQGGGSGTIAVDPTPLFSADSSHHAALALGGVAVGLVLAVTGGLVVLTSDPPERSAAPGRPSASVASGHATSEPTPSSSPAPSSPAPSASAPRATSSTPSGPTSASAATPSTVPFTRPAPGAEGTASSSPSPTIPTRRDLSITGGGSTSYPDHRHLQLSLGPDSSAAGVEIRLRIDGLESFVAHRREGFRPASCQLTGDAEVTCTLVAGNGDFALDVVVSGDLTVVASVSAPGNIDPDPGNNQWRTP</sequence>
<dbReference type="Pfam" id="PF04542">
    <property type="entry name" value="Sigma70_r2"/>
    <property type="match status" value="1"/>
</dbReference>
<dbReference type="EMBL" id="CP022295">
    <property type="protein sequence ID" value="QSR24238.1"/>
    <property type="molecule type" value="Genomic_DNA"/>
</dbReference>
<dbReference type="InterPro" id="IPR036388">
    <property type="entry name" value="WH-like_DNA-bd_sf"/>
</dbReference>
<evidence type="ECO:0000256" key="5">
    <source>
        <dbReference type="ARBA" id="ARBA00023163"/>
    </source>
</evidence>
<evidence type="ECO:0000256" key="1">
    <source>
        <dbReference type="ARBA" id="ARBA00010641"/>
    </source>
</evidence>
<keyword evidence="3" id="KW-0731">Sigma factor</keyword>
<keyword evidence="4" id="KW-0238">DNA-binding</keyword>
<feature type="compositionally biased region" description="Low complexity" evidence="6">
    <location>
        <begin position="383"/>
        <end position="393"/>
    </location>
</feature>
<feature type="domain" description="Putative zinc-finger" evidence="9">
    <location>
        <begin position="193"/>
        <end position="226"/>
    </location>
</feature>
<dbReference type="InterPro" id="IPR014284">
    <property type="entry name" value="RNA_pol_sigma-70_dom"/>
</dbReference>